<proteinExistence type="predicted"/>
<evidence type="ECO:0000313" key="1">
    <source>
        <dbReference type="EMBL" id="SJM91884.1"/>
    </source>
</evidence>
<dbReference type="RefSeq" id="WP_087146729.1">
    <property type="nucleotide sequence ID" value="NZ_FUKJ01000159.1"/>
</dbReference>
<reference evidence="2" key="1">
    <citation type="submission" date="2017-02" db="EMBL/GenBank/DDBJ databases">
        <authorList>
            <person name="Daims H."/>
        </authorList>
    </citation>
    <scope>NUCLEOTIDE SEQUENCE [LARGE SCALE GENOMIC DNA]</scope>
</reference>
<dbReference type="EMBL" id="FUKJ01000159">
    <property type="protein sequence ID" value="SJM91884.1"/>
    <property type="molecule type" value="Genomic_DNA"/>
</dbReference>
<dbReference type="PANTHER" id="PTHR35802:SF1">
    <property type="entry name" value="PROTEASE SYNTHASE AND SPORULATION PROTEIN PAI 2"/>
    <property type="match status" value="1"/>
</dbReference>
<dbReference type="Pfam" id="PF04299">
    <property type="entry name" value="FMN_bind_2"/>
    <property type="match status" value="1"/>
</dbReference>
<dbReference type="InterPro" id="IPR012349">
    <property type="entry name" value="Split_barrel_FMN-bd"/>
</dbReference>
<sequence length="212" mass="23618">MYIPDQFQEPRIEVMHELIRSYPLATVVTMSSEGLNANHIPFYLSVDSSSFGTLQGHVARSNPIWHDFVEDIGVLVVFQGPNAYVSPSWYATKNATGKVVPTWNYIVVHAYGSLRVVDEASWLHSQLESLTAHNEAAFAEQWHISDAPQEFTERLMGAIVGVEIVITKLVGKWKISQNQPHENRVGVIKGLNHSGLRDGALMAAAVESYDKM</sequence>
<dbReference type="AlphaFoldDB" id="A0A1R4H6M2"/>
<dbReference type="InterPro" id="IPR007396">
    <property type="entry name" value="TR_PAI2-type"/>
</dbReference>
<organism evidence="1 2">
    <name type="scientific">Crenothrix polyspora</name>
    <dbReference type="NCBI Taxonomy" id="360316"/>
    <lineage>
        <taxon>Bacteria</taxon>
        <taxon>Pseudomonadati</taxon>
        <taxon>Pseudomonadota</taxon>
        <taxon>Gammaproteobacteria</taxon>
        <taxon>Methylococcales</taxon>
        <taxon>Crenotrichaceae</taxon>
        <taxon>Crenothrix</taxon>
    </lineage>
</organism>
<dbReference type="OrthoDB" id="9794948at2"/>
<dbReference type="PANTHER" id="PTHR35802">
    <property type="entry name" value="PROTEASE SYNTHASE AND SPORULATION PROTEIN PAI 2"/>
    <property type="match status" value="1"/>
</dbReference>
<name>A0A1R4H6M2_9GAMM</name>
<dbReference type="Gene3D" id="2.30.110.10">
    <property type="entry name" value="Electron Transport, Fmn-binding Protein, Chain A"/>
    <property type="match status" value="1"/>
</dbReference>
<keyword evidence="2" id="KW-1185">Reference proteome</keyword>
<dbReference type="Proteomes" id="UP000195442">
    <property type="component" value="Unassembled WGS sequence"/>
</dbReference>
<dbReference type="PIRSF" id="PIRSF010372">
    <property type="entry name" value="PaiB"/>
    <property type="match status" value="1"/>
</dbReference>
<gene>
    <name evidence="1" type="ORF">CRENPOLYSF2_2410005</name>
</gene>
<protein>
    <submittedName>
        <fullName evidence="1">FMN-binding negative transcriptional regulator</fullName>
    </submittedName>
</protein>
<accession>A0A1R4H6M2</accession>
<dbReference type="SUPFAM" id="SSF50475">
    <property type="entry name" value="FMN-binding split barrel"/>
    <property type="match status" value="1"/>
</dbReference>
<evidence type="ECO:0000313" key="2">
    <source>
        <dbReference type="Proteomes" id="UP000195442"/>
    </source>
</evidence>